<reference evidence="1 2" key="1">
    <citation type="submission" date="2021-06" db="EMBL/GenBank/DDBJ databases">
        <authorList>
            <person name="Palmer J.M."/>
        </authorList>
    </citation>
    <scope>NUCLEOTIDE SEQUENCE [LARGE SCALE GENOMIC DNA]</scope>
    <source>
        <strain evidence="2">if_2019</strain>
        <tissue evidence="1">Muscle</tissue>
    </source>
</reference>
<protein>
    <submittedName>
        <fullName evidence="1">Uncharacterized protein</fullName>
    </submittedName>
</protein>
<gene>
    <name evidence="1" type="ORF">ILYODFUR_005150</name>
</gene>
<dbReference type="EMBL" id="JAHRIQ010104563">
    <property type="protein sequence ID" value="MEQ2254578.1"/>
    <property type="molecule type" value="Genomic_DNA"/>
</dbReference>
<evidence type="ECO:0000313" key="2">
    <source>
        <dbReference type="Proteomes" id="UP001482620"/>
    </source>
</evidence>
<accession>A0ABV0VE22</accession>
<sequence>MPCIQTSATFQLCTQKGYQVPPIDRIACNSGTPEHRWSAAKGAWEKLGWSFTWCCTDGILKEAMIPDIRASLEVVRT</sequence>
<organism evidence="1 2">
    <name type="scientific">Ilyodon furcidens</name>
    <name type="common">goldbreast splitfin</name>
    <dbReference type="NCBI Taxonomy" id="33524"/>
    <lineage>
        <taxon>Eukaryota</taxon>
        <taxon>Metazoa</taxon>
        <taxon>Chordata</taxon>
        <taxon>Craniata</taxon>
        <taxon>Vertebrata</taxon>
        <taxon>Euteleostomi</taxon>
        <taxon>Actinopterygii</taxon>
        <taxon>Neopterygii</taxon>
        <taxon>Teleostei</taxon>
        <taxon>Neoteleostei</taxon>
        <taxon>Acanthomorphata</taxon>
        <taxon>Ovalentaria</taxon>
        <taxon>Atherinomorphae</taxon>
        <taxon>Cyprinodontiformes</taxon>
        <taxon>Goodeidae</taxon>
        <taxon>Ilyodon</taxon>
    </lineage>
</organism>
<evidence type="ECO:0000313" key="1">
    <source>
        <dbReference type="EMBL" id="MEQ2254578.1"/>
    </source>
</evidence>
<keyword evidence="2" id="KW-1185">Reference proteome</keyword>
<name>A0ABV0VE22_9TELE</name>
<proteinExistence type="predicted"/>
<comment type="caution">
    <text evidence="1">The sequence shown here is derived from an EMBL/GenBank/DDBJ whole genome shotgun (WGS) entry which is preliminary data.</text>
</comment>
<dbReference type="Proteomes" id="UP001482620">
    <property type="component" value="Unassembled WGS sequence"/>
</dbReference>